<sequence length="42" mass="4972">MHYINYVVLLTSSGRTKYFACIPHKFNSDVHQTLIERFIKAE</sequence>
<accession>A0A0E9RZ66</accession>
<dbReference type="EMBL" id="GBXM01074058">
    <property type="protein sequence ID" value="JAH34519.1"/>
    <property type="molecule type" value="Transcribed_RNA"/>
</dbReference>
<protein>
    <submittedName>
        <fullName evidence="1">Uncharacterized protein</fullName>
    </submittedName>
</protein>
<reference evidence="1" key="2">
    <citation type="journal article" date="2015" name="Fish Shellfish Immunol.">
        <title>Early steps in the European eel (Anguilla anguilla)-Vibrio vulnificus interaction in the gills: Role of the RtxA13 toxin.</title>
        <authorList>
            <person name="Callol A."/>
            <person name="Pajuelo D."/>
            <person name="Ebbesson L."/>
            <person name="Teles M."/>
            <person name="MacKenzie S."/>
            <person name="Amaro C."/>
        </authorList>
    </citation>
    <scope>NUCLEOTIDE SEQUENCE</scope>
</reference>
<name>A0A0E9RZ66_ANGAN</name>
<reference evidence="1" key="1">
    <citation type="submission" date="2014-11" db="EMBL/GenBank/DDBJ databases">
        <authorList>
            <person name="Amaro Gonzalez C."/>
        </authorList>
    </citation>
    <scope>NUCLEOTIDE SEQUENCE</scope>
</reference>
<dbReference type="AlphaFoldDB" id="A0A0E9RZ66"/>
<evidence type="ECO:0000313" key="1">
    <source>
        <dbReference type="EMBL" id="JAH34519.1"/>
    </source>
</evidence>
<proteinExistence type="predicted"/>
<organism evidence="1">
    <name type="scientific">Anguilla anguilla</name>
    <name type="common">European freshwater eel</name>
    <name type="synonym">Muraena anguilla</name>
    <dbReference type="NCBI Taxonomy" id="7936"/>
    <lineage>
        <taxon>Eukaryota</taxon>
        <taxon>Metazoa</taxon>
        <taxon>Chordata</taxon>
        <taxon>Craniata</taxon>
        <taxon>Vertebrata</taxon>
        <taxon>Euteleostomi</taxon>
        <taxon>Actinopterygii</taxon>
        <taxon>Neopterygii</taxon>
        <taxon>Teleostei</taxon>
        <taxon>Anguilliformes</taxon>
        <taxon>Anguillidae</taxon>
        <taxon>Anguilla</taxon>
    </lineage>
</organism>